<evidence type="ECO:0000313" key="6">
    <source>
        <dbReference type="EMBL" id="EKF42324.1"/>
    </source>
</evidence>
<dbReference type="InterPro" id="IPR009057">
    <property type="entry name" value="Homeodomain-like_sf"/>
</dbReference>
<evidence type="ECO:0000259" key="5">
    <source>
        <dbReference type="PROSITE" id="PS50977"/>
    </source>
</evidence>
<evidence type="ECO:0000256" key="1">
    <source>
        <dbReference type="ARBA" id="ARBA00023015"/>
    </source>
</evidence>
<protein>
    <submittedName>
        <fullName evidence="6">TetR family transcriptional regulator</fullName>
    </submittedName>
</protein>
<dbReference type="PANTHER" id="PTHR30055">
    <property type="entry name" value="HTH-TYPE TRANSCRIPTIONAL REGULATOR RUTR"/>
    <property type="match status" value="1"/>
</dbReference>
<comment type="caution">
    <text evidence="6">The sequence shown here is derived from an EMBL/GenBank/DDBJ whole genome shotgun (WGS) entry which is preliminary data.</text>
</comment>
<dbReference type="InterPro" id="IPR001647">
    <property type="entry name" value="HTH_TetR"/>
</dbReference>
<feature type="DNA-binding region" description="H-T-H motif" evidence="4">
    <location>
        <begin position="17"/>
        <end position="36"/>
    </location>
</feature>
<keyword evidence="7" id="KW-1185">Reference proteome</keyword>
<keyword evidence="3" id="KW-0804">Transcription</keyword>
<dbReference type="InterPro" id="IPR041586">
    <property type="entry name" value="PsrA_TetR_C"/>
</dbReference>
<evidence type="ECO:0000313" key="7">
    <source>
        <dbReference type="Proteomes" id="UP000007374"/>
    </source>
</evidence>
<dbReference type="PROSITE" id="PS01081">
    <property type="entry name" value="HTH_TETR_1"/>
    <property type="match status" value="1"/>
</dbReference>
<feature type="domain" description="HTH tetR-type" evidence="5">
    <location>
        <begin position="1"/>
        <end position="54"/>
    </location>
</feature>
<evidence type="ECO:0000256" key="2">
    <source>
        <dbReference type="ARBA" id="ARBA00023125"/>
    </source>
</evidence>
<dbReference type="Pfam" id="PF17939">
    <property type="entry name" value="TetR_C_30"/>
    <property type="match status" value="1"/>
</dbReference>
<dbReference type="SUPFAM" id="SSF48498">
    <property type="entry name" value="Tetracyclin repressor-like, C-terminal domain"/>
    <property type="match status" value="1"/>
</dbReference>
<dbReference type="PROSITE" id="PS50977">
    <property type="entry name" value="HTH_TETR_2"/>
    <property type="match status" value="1"/>
</dbReference>
<keyword evidence="1" id="KW-0805">Transcription regulation</keyword>
<dbReference type="Proteomes" id="UP000007374">
    <property type="component" value="Unassembled WGS sequence"/>
</dbReference>
<evidence type="ECO:0000256" key="3">
    <source>
        <dbReference type="ARBA" id="ARBA00023163"/>
    </source>
</evidence>
<dbReference type="Gene3D" id="1.10.357.10">
    <property type="entry name" value="Tetracycline Repressor, domain 2"/>
    <property type="match status" value="1"/>
</dbReference>
<dbReference type="InterPro" id="IPR036271">
    <property type="entry name" value="Tet_transcr_reg_TetR-rel_C_sf"/>
</dbReference>
<dbReference type="GO" id="GO:0003700">
    <property type="term" value="F:DNA-binding transcription factor activity"/>
    <property type="evidence" value="ECO:0007669"/>
    <property type="project" value="TreeGrafter"/>
</dbReference>
<dbReference type="PANTHER" id="PTHR30055:SF234">
    <property type="entry name" value="HTH-TYPE TRANSCRIPTIONAL REGULATOR BETI"/>
    <property type="match status" value="1"/>
</dbReference>
<dbReference type="SUPFAM" id="SSF46689">
    <property type="entry name" value="Homeodomain-like"/>
    <property type="match status" value="1"/>
</dbReference>
<dbReference type="GO" id="GO:0000976">
    <property type="term" value="F:transcription cis-regulatory region binding"/>
    <property type="evidence" value="ECO:0007669"/>
    <property type="project" value="TreeGrafter"/>
</dbReference>
<sequence>MLAAERVFARSGYDGSSMRDIAKEANVSQALLHYHFGTKEKLFDEIFSFRATEINRERGRHLDRLFADGAIPDLPQLIDALFRPTVELGHDPDRFGNFFSRILAASANSDDPHTKDLIAEHYDSTALRFISAFEKVLPGISREDAVWAYMFSIGVGMTMMARTGRTARLSNGICDDSDVELLLRKINLFVCGGLLKMAPAAKS</sequence>
<dbReference type="PATRIC" id="fig|1231190.3.peg.2552"/>
<dbReference type="eggNOG" id="COG1309">
    <property type="taxonomic scope" value="Bacteria"/>
</dbReference>
<organism evidence="6 7">
    <name type="scientific">Nitratireductor indicus C115</name>
    <dbReference type="NCBI Taxonomy" id="1231190"/>
    <lineage>
        <taxon>Bacteria</taxon>
        <taxon>Pseudomonadati</taxon>
        <taxon>Pseudomonadota</taxon>
        <taxon>Alphaproteobacteria</taxon>
        <taxon>Hyphomicrobiales</taxon>
        <taxon>Phyllobacteriaceae</taxon>
        <taxon>Nitratireductor</taxon>
    </lineage>
</organism>
<dbReference type="Pfam" id="PF00440">
    <property type="entry name" value="TetR_N"/>
    <property type="match status" value="1"/>
</dbReference>
<proteinExistence type="predicted"/>
<dbReference type="AlphaFoldDB" id="K2NWV1"/>
<dbReference type="InterPro" id="IPR050109">
    <property type="entry name" value="HTH-type_TetR-like_transc_reg"/>
</dbReference>
<name>K2NWV1_9HYPH</name>
<accession>K2NWV1</accession>
<evidence type="ECO:0000256" key="4">
    <source>
        <dbReference type="PROSITE-ProRule" id="PRU00335"/>
    </source>
</evidence>
<gene>
    <name evidence="6" type="ORF">NA8A_12265</name>
</gene>
<keyword evidence="2 4" id="KW-0238">DNA-binding</keyword>
<dbReference type="InterPro" id="IPR023772">
    <property type="entry name" value="DNA-bd_HTH_TetR-type_CS"/>
</dbReference>
<reference evidence="6 7" key="1">
    <citation type="journal article" date="2012" name="J. Bacteriol.">
        <title>Genome Sequence of Nitratireductor indicus Type Strain C115.</title>
        <authorList>
            <person name="Lai Q."/>
            <person name="Li G."/>
            <person name="Yu Z."/>
            <person name="Shao Z."/>
        </authorList>
    </citation>
    <scope>NUCLEOTIDE SEQUENCE [LARGE SCALE GENOMIC DNA]</scope>
    <source>
        <strain evidence="6 7">C115</strain>
    </source>
</reference>
<dbReference type="EMBL" id="AMSI01000007">
    <property type="protein sequence ID" value="EKF42324.1"/>
    <property type="molecule type" value="Genomic_DNA"/>
</dbReference>
<dbReference type="STRING" id="721133.SAMN05216176_10745"/>